<feature type="transmembrane region" description="Helical" evidence="1">
    <location>
        <begin position="110"/>
        <end position="131"/>
    </location>
</feature>
<comment type="caution">
    <text evidence="2">The sequence shown here is derived from an EMBL/GenBank/DDBJ whole genome shotgun (WGS) entry which is preliminary data.</text>
</comment>
<dbReference type="RefSeq" id="WP_189349629.1">
    <property type="nucleotide sequence ID" value="NZ_BMXK01000006.1"/>
</dbReference>
<proteinExistence type="predicted"/>
<sequence length="153" mass="16737">MRQSKLRWWDILGLLAFFIAVLAFAALPWFAGLWAAVLLPGVGDFREAVRPMAGWVIVGGVIPFVIVSDLVNRRLRRSALGLGPKALFVLGLFVELLVLSLLFYVVLTPWLAAVVGGVVATLASLAFRPVVDWLERRSPQGRRDGDGENPAES</sequence>
<name>A0ABQ3GH38_9MICC</name>
<evidence type="ECO:0000313" key="3">
    <source>
        <dbReference type="Proteomes" id="UP000642819"/>
    </source>
</evidence>
<feature type="transmembrane region" description="Helical" evidence="1">
    <location>
        <begin position="83"/>
        <end position="104"/>
    </location>
</feature>
<gene>
    <name evidence="2" type="ORF">GCM10008096_16020</name>
</gene>
<keyword evidence="1" id="KW-1133">Transmembrane helix</keyword>
<dbReference type="EMBL" id="BMXK01000006">
    <property type="protein sequence ID" value="GHD06251.1"/>
    <property type="molecule type" value="Genomic_DNA"/>
</dbReference>
<feature type="transmembrane region" description="Helical" evidence="1">
    <location>
        <begin position="52"/>
        <end position="71"/>
    </location>
</feature>
<reference evidence="3" key="1">
    <citation type="journal article" date="2019" name="Int. J. Syst. Evol. Microbiol.">
        <title>The Global Catalogue of Microorganisms (GCM) 10K type strain sequencing project: providing services to taxonomists for standard genome sequencing and annotation.</title>
        <authorList>
            <consortium name="The Broad Institute Genomics Platform"/>
            <consortium name="The Broad Institute Genome Sequencing Center for Infectious Disease"/>
            <person name="Wu L."/>
            <person name="Ma J."/>
        </authorList>
    </citation>
    <scope>NUCLEOTIDE SEQUENCE [LARGE SCALE GENOMIC DNA]</scope>
    <source>
        <strain evidence="3">KCTC 19466</strain>
    </source>
</reference>
<accession>A0ABQ3GH38</accession>
<evidence type="ECO:0000256" key="1">
    <source>
        <dbReference type="SAM" id="Phobius"/>
    </source>
</evidence>
<protein>
    <submittedName>
        <fullName evidence="2">Uncharacterized protein</fullName>
    </submittedName>
</protein>
<keyword evidence="1" id="KW-0472">Membrane</keyword>
<organism evidence="2 3">
    <name type="scientific">Zhihengliuella salsuginis</name>
    <dbReference type="NCBI Taxonomy" id="578222"/>
    <lineage>
        <taxon>Bacteria</taxon>
        <taxon>Bacillati</taxon>
        <taxon>Actinomycetota</taxon>
        <taxon>Actinomycetes</taxon>
        <taxon>Micrococcales</taxon>
        <taxon>Micrococcaceae</taxon>
        <taxon>Zhihengliuella</taxon>
    </lineage>
</organism>
<evidence type="ECO:0000313" key="2">
    <source>
        <dbReference type="EMBL" id="GHD06251.1"/>
    </source>
</evidence>
<keyword evidence="1" id="KW-0812">Transmembrane</keyword>
<keyword evidence="3" id="KW-1185">Reference proteome</keyword>
<dbReference type="Proteomes" id="UP000642819">
    <property type="component" value="Unassembled WGS sequence"/>
</dbReference>
<feature type="transmembrane region" description="Helical" evidence="1">
    <location>
        <begin position="12"/>
        <end position="32"/>
    </location>
</feature>